<dbReference type="SMART" id="SM00672">
    <property type="entry name" value="CAP10"/>
    <property type="match status" value="1"/>
</dbReference>
<protein>
    <recommendedName>
        <fullName evidence="2">Glycosyl transferase CAP10 domain-containing protein</fullName>
    </recommendedName>
</protein>
<evidence type="ECO:0000259" key="2">
    <source>
        <dbReference type="SMART" id="SM00672"/>
    </source>
</evidence>
<comment type="caution">
    <text evidence="3">The sequence shown here is derived from an EMBL/GenBank/DDBJ whole genome shotgun (WGS) entry which is preliminary data.</text>
</comment>
<evidence type="ECO:0000313" key="4">
    <source>
        <dbReference type="Proteomes" id="UP000886653"/>
    </source>
</evidence>
<dbReference type="InterPro" id="IPR051091">
    <property type="entry name" value="O-Glucosyltr/Glycosyltrsf_90"/>
</dbReference>
<reference evidence="3" key="1">
    <citation type="submission" date="2013-11" db="EMBL/GenBank/DDBJ databases">
        <title>Genome sequence of the fusiform rust pathogen reveals effectors for host alternation and coevolution with pine.</title>
        <authorList>
            <consortium name="DOE Joint Genome Institute"/>
            <person name="Smith K."/>
            <person name="Pendleton A."/>
            <person name="Kubisiak T."/>
            <person name="Anderson C."/>
            <person name="Salamov A."/>
            <person name="Aerts A."/>
            <person name="Riley R."/>
            <person name="Clum A."/>
            <person name="Lindquist E."/>
            <person name="Ence D."/>
            <person name="Campbell M."/>
            <person name="Kronenberg Z."/>
            <person name="Feau N."/>
            <person name="Dhillon B."/>
            <person name="Hamelin R."/>
            <person name="Burleigh J."/>
            <person name="Smith J."/>
            <person name="Yandell M."/>
            <person name="Nelson C."/>
            <person name="Grigoriev I."/>
            <person name="Davis J."/>
        </authorList>
    </citation>
    <scope>NUCLEOTIDE SEQUENCE</scope>
    <source>
        <strain evidence="3">G11</strain>
    </source>
</reference>
<sequence>MESLSGWWARQNQAPPSNSVEAPLLSQSQVSGSSSPSLRASRLLRSRPVLWLSVCLAVYLVILIDRNYVREIKPGSSSTFHLVNAVAARACTTLPPSLGGLRSALCTKFEERITEIEKGIERDELIKELKIKESVNEEIGEIGIEMDRMMGSERCERVFPNLYNELDRVVDVYGKGKNISLSQLDEAIKHGHARVLIYHNRVYIKQFNGGPGKRTEAILNSIQEAVITSPERLPNVEFVIKTTDAPVQDDDRYPLWVLDRTSNQEEVWLMPDFGFYAWPEPKVGSMIEVRDKCAKVERELSWSKKITKAFWRGAILVKLREQMIEIAKHHEWNDIKPLVWQHLDGLLTSLENHCRYKYVIHAEGYAYSGRLKYLQMCRSVVVSHEMKFIQHFHHLLDSDPDSPTQNIALASGPGFEGLPDLMDKLIHDDARAELIANNSVRLFRHYLSPAGISCYWREMFRSWSKVQGFEPIRQHNDTAFESFNLMHTVHWNPH</sequence>
<evidence type="ECO:0000313" key="3">
    <source>
        <dbReference type="EMBL" id="KAG0146327.1"/>
    </source>
</evidence>
<name>A0A9P6NLF7_9BASI</name>
<accession>A0A9P6NLF7</accession>
<dbReference type="PANTHER" id="PTHR12203:SF107">
    <property type="entry name" value="GLYCOSYL TRANSFERASE CAP10 DOMAIN-CONTAINING PROTEIN"/>
    <property type="match status" value="1"/>
</dbReference>
<dbReference type="InterPro" id="IPR006598">
    <property type="entry name" value="CAP10"/>
</dbReference>
<proteinExistence type="predicted"/>
<dbReference type="AlphaFoldDB" id="A0A9P6NLF7"/>
<dbReference type="Pfam" id="PF05686">
    <property type="entry name" value="Glyco_transf_90"/>
    <property type="match status" value="1"/>
</dbReference>
<feature type="region of interest" description="Disordered" evidence="1">
    <location>
        <begin position="1"/>
        <end position="36"/>
    </location>
</feature>
<gene>
    <name evidence="3" type="ORF">CROQUDRAFT_657479</name>
</gene>
<evidence type="ECO:0000256" key="1">
    <source>
        <dbReference type="SAM" id="MobiDB-lite"/>
    </source>
</evidence>
<keyword evidence="4" id="KW-1185">Reference proteome</keyword>
<dbReference type="Proteomes" id="UP000886653">
    <property type="component" value="Unassembled WGS sequence"/>
</dbReference>
<dbReference type="OrthoDB" id="202415at2759"/>
<dbReference type="EMBL" id="MU167262">
    <property type="protein sequence ID" value="KAG0146327.1"/>
    <property type="molecule type" value="Genomic_DNA"/>
</dbReference>
<feature type="domain" description="Glycosyl transferase CAP10" evidence="2">
    <location>
        <begin position="232"/>
        <end position="470"/>
    </location>
</feature>
<feature type="compositionally biased region" description="Polar residues" evidence="1">
    <location>
        <begin position="10"/>
        <end position="20"/>
    </location>
</feature>
<organism evidence="3 4">
    <name type="scientific">Cronartium quercuum f. sp. fusiforme G11</name>
    <dbReference type="NCBI Taxonomy" id="708437"/>
    <lineage>
        <taxon>Eukaryota</taxon>
        <taxon>Fungi</taxon>
        <taxon>Dikarya</taxon>
        <taxon>Basidiomycota</taxon>
        <taxon>Pucciniomycotina</taxon>
        <taxon>Pucciniomycetes</taxon>
        <taxon>Pucciniales</taxon>
        <taxon>Coleosporiaceae</taxon>
        <taxon>Cronartium</taxon>
    </lineage>
</organism>
<dbReference type="PANTHER" id="PTHR12203">
    <property type="entry name" value="KDEL LYS-ASP-GLU-LEU CONTAINING - RELATED"/>
    <property type="match status" value="1"/>
</dbReference>
<feature type="compositionally biased region" description="Low complexity" evidence="1">
    <location>
        <begin position="23"/>
        <end position="36"/>
    </location>
</feature>